<dbReference type="AlphaFoldDB" id="A0A0P0WAQ9"/>
<evidence type="ECO:0000313" key="2">
    <source>
        <dbReference type="EMBL" id="BAS89443.1"/>
    </source>
</evidence>
<feature type="region of interest" description="Disordered" evidence="1">
    <location>
        <begin position="13"/>
        <end position="35"/>
    </location>
</feature>
<dbReference type="Gramene" id="Os04t0449450-00">
    <property type="protein sequence ID" value="Os04t0449450-00"/>
    <property type="gene ID" value="Os04g0449450"/>
</dbReference>
<dbReference type="Proteomes" id="UP000059680">
    <property type="component" value="Chromosome 4"/>
</dbReference>
<evidence type="ECO:0000256" key="1">
    <source>
        <dbReference type="SAM" id="MobiDB-lite"/>
    </source>
</evidence>
<organism evidence="2 3">
    <name type="scientific">Oryza sativa subsp. japonica</name>
    <name type="common">Rice</name>
    <dbReference type="NCBI Taxonomy" id="39947"/>
    <lineage>
        <taxon>Eukaryota</taxon>
        <taxon>Viridiplantae</taxon>
        <taxon>Streptophyta</taxon>
        <taxon>Embryophyta</taxon>
        <taxon>Tracheophyta</taxon>
        <taxon>Spermatophyta</taxon>
        <taxon>Magnoliopsida</taxon>
        <taxon>Liliopsida</taxon>
        <taxon>Poales</taxon>
        <taxon>Poaceae</taxon>
        <taxon>BOP clade</taxon>
        <taxon>Oryzoideae</taxon>
        <taxon>Oryzeae</taxon>
        <taxon>Oryzinae</taxon>
        <taxon>Oryza</taxon>
        <taxon>Oryza sativa</taxon>
    </lineage>
</organism>
<feature type="region of interest" description="Disordered" evidence="1">
    <location>
        <begin position="47"/>
        <end position="118"/>
    </location>
</feature>
<dbReference type="PaxDb" id="39947-A0A0P0WAQ9"/>
<reference evidence="2 3" key="2">
    <citation type="journal article" date="2013" name="Plant Cell Physiol.">
        <title>Rice Annotation Project Database (RAP-DB): an integrative and interactive database for rice genomics.</title>
        <authorList>
            <person name="Sakai H."/>
            <person name="Lee S.S."/>
            <person name="Tanaka T."/>
            <person name="Numa H."/>
            <person name="Kim J."/>
            <person name="Kawahara Y."/>
            <person name="Wakimoto H."/>
            <person name="Yang C.C."/>
            <person name="Iwamoto M."/>
            <person name="Abe T."/>
            <person name="Yamada Y."/>
            <person name="Muto A."/>
            <person name="Inokuchi H."/>
            <person name="Ikemura T."/>
            <person name="Matsumoto T."/>
            <person name="Sasaki T."/>
            <person name="Itoh T."/>
        </authorList>
    </citation>
    <scope>NUCLEOTIDE SEQUENCE [LARGE SCALE GENOMIC DNA]</scope>
    <source>
        <strain evidence="3">cv. Nipponbare</strain>
    </source>
</reference>
<keyword evidence="3" id="KW-1185">Reference proteome</keyword>
<dbReference type="InParanoid" id="A0A0P0WAQ9"/>
<feature type="compositionally biased region" description="Basic and acidic residues" evidence="1">
    <location>
        <begin position="17"/>
        <end position="27"/>
    </location>
</feature>
<evidence type="ECO:0000313" key="3">
    <source>
        <dbReference type="Proteomes" id="UP000059680"/>
    </source>
</evidence>
<feature type="compositionally biased region" description="Basic residues" evidence="1">
    <location>
        <begin position="104"/>
        <end position="118"/>
    </location>
</feature>
<gene>
    <name evidence="2" type="ordered locus">Os04g0449450</name>
    <name evidence="2" type="ORF">OSNPB_040449450</name>
</gene>
<sequence>MTLLRIFSLAYTAAPLPRDDTSTHGEGGEGGAAGREALAGRLEQREVLPLLSPTRLPRRDAGPPLPLPPARTRRRRRRSALRRRLTPQQVPERHAPAPPPPPPRHPHRLHRRRRRRRR</sequence>
<protein>
    <submittedName>
        <fullName evidence="2">Os04g0449450 protein</fullName>
    </submittedName>
</protein>
<dbReference type="EMBL" id="AP014960">
    <property type="protein sequence ID" value="BAS89443.1"/>
    <property type="molecule type" value="Genomic_DNA"/>
</dbReference>
<accession>A0A0P0WAQ9</accession>
<reference evidence="3" key="1">
    <citation type="journal article" date="2005" name="Nature">
        <title>The map-based sequence of the rice genome.</title>
        <authorList>
            <consortium name="International rice genome sequencing project (IRGSP)"/>
            <person name="Matsumoto T."/>
            <person name="Wu J."/>
            <person name="Kanamori H."/>
            <person name="Katayose Y."/>
            <person name="Fujisawa M."/>
            <person name="Namiki N."/>
            <person name="Mizuno H."/>
            <person name="Yamamoto K."/>
            <person name="Antonio B.A."/>
            <person name="Baba T."/>
            <person name="Sakata K."/>
            <person name="Nagamura Y."/>
            <person name="Aoki H."/>
            <person name="Arikawa K."/>
            <person name="Arita K."/>
            <person name="Bito T."/>
            <person name="Chiden Y."/>
            <person name="Fujitsuka N."/>
            <person name="Fukunaka R."/>
            <person name="Hamada M."/>
            <person name="Harada C."/>
            <person name="Hayashi A."/>
            <person name="Hijishita S."/>
            <person name="Honda M."/>
            <person name="Hosokawa S."/>
            <person name="Ichikawa Y."/>
            <person name="Idonuma A."/>
            <person name="Iijima M."/>
            <person name="Ikeda M."/>
            <person name="Ikeno M."/>
            <person name="Ito K."/>
            <person name="Ito S."/>
            <person name="Ito T."/>
            <person name="Ito Y."/>
            <person name="Ito Y."/>
            <person name="Iwabuchi A."/>
            <person name="Kamiya K."/>
            <person name="Karasawa W."/>
            <person name="Kurita K."/>
            <person name="Katagiri S."/>
            <person name="Kikuta A."/>
            <person name="Kobayashi H."/>
            <person name="Kobayashi N."/>
            <person name="Machita K."/>
            <person name="Maehara T."/>
            <person name="Masukawa M."/>
            <person name="Mizubayashi T."/>
            <person name="Mukai Y."/>
            <person name="Nagasaki H."/>
            <person name="Nagata Y."/>
            <person name="Naito S."/>
            <person name="Nakashima M."/>
            <person name="Nakama Y."/>
            <person name="Nakamichi Y."/>
            <person name="Nakamura M."/>
            <person name="Meguro A."/>
            <person name="Negishi M."/>
            <person name="Ohta I."/>
            <person name="Ohta T."/>
            <person name="Okamoto M."/>
            <person name="Ono N."/>
            <person name="Saji S."/>
            <person name="Sakaguchi M."/>
            <person name="Sakai K."/>
            <person name="Shibata M."/>
            <person name="Shimokawa T."/>
            <person name="Song J."/>
            <person name="Takazaki Y."/>
            <person name="Terasawa K."/>
            <person name="Tsugane M."/>
            <person name="Tsuji K."/>
            <person name="Ueda S."/>
            <person name="Waki K."/>
            <person name="Yamagata H."/>
            <person name="Yamamoto M."/>
            <person name="Yamamoto S."/>
            <person name="Yamane H."/>
            <person name="Yoshiki S."/>
            <person name="Yoshihara R."/>
            <person name="Yukawa K."/>
            <person name="Zhong H."/>
            <person name="Yano M."/>
            <person name="Yuan Q."/>
            <person name="Ouyang S."/>
            <person name="Liu J."/>
            <person name="Jones K.M."/>
            <person name="Gansberger K."/>
            <person name="Moffat K."/>
            <person name="Hill J."/>
            <person name="Bera J."/>
            <person name="Fadrosh D."/>
            <person name="Jin S."/>
            <person name="Johri S."/>
            <person name="Kim M."/>
            <person name="Overton L."/>
            <person name="Reardon M."/>
            <person name="Tsitrin T."/>
            <person name="Vuong H."/>
            <person name="Weaver B."/>
            <person name="Ciecko A."/>
            <person name="Tallon L."/>
            <person name="Jackson J."/>
            <person name="Pai G."/>
            <person name="Aken S.V."/>
            <person name="Utterback T."/>
            <person name="Reidmuller S."/>
            <person name="Feldblyum T."/>
            <person name="Hsiao J."/>
            <person name="Zismann V."/>
            <person name="Iobst S."/>
            <person name="de Vazeille A.R."/>
            <person name="Buell C.R."/>
            <person name="Ying K."/>
            <person name="Li Y."/>
            <person name="Lu T."/>
            <person name="Huang Y."/>
            <person name="Zhao Q."/>
            <person name="Feng Q."/>
            <person name="Zhang L."/>
            <person name="Zhu J."/>
            <person name="Weng Q."/>
            <person name="Mu J."/>
            <person name="Lu Y."/>
            <person name="Fan D."/>
            <person name="Liu Y."/>
            <person name="Guan J."/>
            <person name="Zhang Y."/>
            <person name="Yu S."/>
            <person name="Liu X."/>
            <person name="Zhang Y."/>
            <person name="Hong G."/>
            <person name="Han B."/>
            <person name="Choisne N."/>
            <person name="Demange N."/>
            <person name="Orjeda G."/>
            <person name="Samain S."/>
            <person name="Cattolico L."/>
            <person name="Pelletier E."/>
            <person name="Couloux A."/>
            <person name="Segurens B."/>
            <person name="Wincker P."/>
            <person name="D'Hont A."/>
            <person name="Scarpelli C."/>
            <person name="Weissenbach J."/>
            <person name="Salanoubat M."/>
            <person name="Quetier F."/>
            <person name="Yu Y."/>
            <person name="Kim H.R."/>
            <person name="Rambo T."/>
            <person name="Currie J."/>
            <person name="Collura K."/>
            <person name="Luo M."/>
            <person name="Yang T."/>
            <person name="Ammiraju J.S.S."/>
            <person name="Engler F."/>
            <person name="Soderlund C."/>
            <person name="Wing R.A."/>
            <person name="Palmer L.E."/>
            <person name="de la Bastide M."/>
            <person name="Spiegel L."/>
            <person name="Nascimento L."/>
            <person name="Zutavern T."/>
            <person name="O'Shaughnessy A."/>
            <person name="Dike S."/>
            <person name="Dedhia N."/>
            <person name="Preston R."/>
            <person name="Balija V."/>
            <person name="McCombie W.R."/>
            <person name="Chow T."/>
            <person name="Chen H."/>
            <person name="Chung M."/>
            <person name="Chen C."/>
            <person name="Shaw J."/>
            <person name="Wu H."/>
            <person name="Hsiao K."/>
            <person name="Chao Y."/>
            <person name="Chu M."/>
            <person name="Cheng C."/>
            <person name="Hour A."/>
            <person name="Lee P."/>
            <person name="Lin S."/>
            <person name="Lin Y."/>
            <person name="Liou J."/>
            <person name="Liu S."/>
            <person name="Hsing Y."/>
            <person name="Raghuvanshi S."/>
            <person name="Mohanty A."/>
            <person name="Bharti A.K."/>
            <person name="Gaur A."/>
            <person name="Gupta V."/>
            <person name="Kumar D."/>
            <person name="Ravi V."/>
            <person name="Vij S."/>
            <person name="Kapur A."/>
            <person name="Khurana P."/>
            <person name="Khurana P."/>
            <person name="Khurana J.P."/>
            <person name="Tyagi A.K."/>
            <person name="Gaikwad K."/>
            <person name="Singh A."/>
            <person name="Dalal V."/>
            <person name="Srivastava S."/>
            <person name="Dixit A."/>
            <person name="Pal A.K."/>
            <person name="Ghazi I.A."/>
            <person name="Yadav M."/>
            <person name="Pandit A."/>
            <person name="Bhargava A."/>
            <person name="Sureshbabu K."/>
            <person name="Batra K."/>
            <person name="Sharma T.R."/>
            <person name="Mohapatra T."/>
            <person name="Singh N.K."/>
            <person name="Messing J."/>
            <person name="Nelson A.B."/>
            <person name="Fuks G."/>
            <person name="Kavchok S."/>
            <person name="Keizer G."/>
            <person name="Linton E."/>
            <person name="Llaca V."/>
            <person name="Song R."/>
            <person name="Tanyolac B."/>
            <person name="Young S."/>
            <person name="Ho-Il K."/>
            <person name="Hahn J.H."/>
            <person name="Sangsakoo G."/>
            <person name="Vanavichit A."/>
            <person name="de Mattos Luiz.A.T."/>
            <person name="Zimmer P.D."/>
            <person name="Malone G."/>
            <person name="Dellagostin O."/>
            <person name="de Oliveira A.C."/>
            <person name="Bevan M."/>
            <person name="Bancroft I."/>
            <person name="Minx P."/>
            <person name="Cordum H."/>
            <person name="Wilson R."/>
            <person name="Cheng Z."/>
            <person name="Jin W."/>
            <person name="Jiang J."/>
            <person name="Leong S.A."/>
            <person name="Iwama H."/>
            <person name="Gojobori T."/>
            <person name="Itoh T."/>
            <person name="Niimura Y."/>
            <person name="Fujii Y."/>
            <person name="Habara T."/>
            <person name="Sakai H."/>
            <person name="Sato Y."/>
            <person name="Wilson G."/>
            <person name="Kumar K."/>
            <person name="McCouch S."/>
            <person name="Juretic N."/>
            <person name="Hoen D."/>
            <person name="Wright S."/>
            <person name="Bruskiewich R."/>
            <person name="Bureau T."/>
            <person name="Miyao A."/>
            <person name="Hirochika H."/>
            <person name="Nishikawa T."/>
            <person name="Kadowaki K."/>
            <person name="Sugiura M."/>
            <person name="Burr B."/>
            <person name="Sasaki T."/>
        </authorList>
    </citation>
    <scope>NUCLEOTIDE SEQUENCE [LARGE SCALE GENOMIC DNA]</scope>
    <source>
        <strain evidence="3">cv. Nipponbare</strain>
    </source>
</reference>
<proteinExistence type="predicted"/>
<reference evidence="2 3" key="3">
    <citation type="journal article" date="2013" name="Rice">
        <title>Improvement of the Oryza sativa Nipponbare reference genome using next generation sequence and optical map data.</title>
        <authorList>
            <person name="Kawahara Y."/>
            <person name="de la Bastide M."/>
            <person name="Hamilton J.P."/>
            <person name="Kanamori H."/>
            <person name="McCombie W.R."/>
            <person name="Ouyang S."/>
            <person name="Schwartz D.C."/>
            <person name="Tanaka T."/>
            <person name="Wu J."/>
            <person name="Zhou S."/>
            <person name="Childs K.L."/>
            <person name="Davidson R.M."/>
            <person name="Lin H."/>
            <person name="Quesada-Ocampo L."/>
            <person name="Vaillancourt B."/>
            <person name="Sakai H."/>
            <person name="Lee S.S."/>
            <person name="Kim J."/>
            <person name="Numa H."/>
            <person name="Itoh T."/>
            <person name="Buell C.R."/>
            <person name="Matsumoto T."/>
        </authorList>
    </citation>
    <scope>NUCLEOTIDE SEQUENCE [LARGE SCALE GENOMIC DNA]</scope>
    <source>
        <strain evidence="3">cv. Nipponbare</strain>
    </source>
</reference>
<name>A0A0P0WAQ9_ORYSJ</name>
<feature type="compositionally biased region" description="Basic residues" evidence="1">
    <location>
        <begin position="71"/>
        <end position="85"/>
    </location>
</feature>
<feature type="non-terminal residue" evidence="2">
    <location>
        <position position="118"/>
    </location>
</feature>